<dbReference type="AlphaFoldDB" id="A0A3S9UXN9"/>
<reference evidence="2" key="1">
    <citation type="submission" date="2018-12" db="EMBL/GenBank/DDBJ databases">
        <title>Complete genome sequence of Paenibacillus sp. MBLB1234.</title>
        <authorList>
            <person name="Nam Y.-D."/>
            <person name="Kang J."/>
            <person name="Chung W.-H."/>
            <person name="Park Y.S."/>
        </authorList>
    </citation>
    <scope>NUCLEOTIDE SEQUENCE [LARGE SCALE GENOMIC DNA]</scope>
    <source>
        <strain evidence="2">MBLB1234</strain>
    </source>
</reference>
<dbReference type="InterPro" id="IPR000944">
    <property type="entry name" value="Tscrpt_reg_Rrf2"/>
</dbReference>
<dbReference type="OrthoDB" id="213028at2"/>
<dbReference type="PANTHER" id="PTHR33221">
    <property type="entry name" value="WINGED HELIX-TURN-HELIX TRANSCRIPTIONAL REGULATOR, RRF2 FAMILY"/>
    <property type="match status" value="1"/>
</dbReference>
<dbReference type="GO" id="GO:0003700">
    <property type="term" value="F:DNA-binding transcription factor activity"/>
    <property type="evidence" value="ECO:0007669"/>
    <property type="project" value="TreeGrafter"/>
</dbReference>
<dbReference type="InterPro" id="IPR036390">
    <property type="entry name" value="WH_DNA-bd_sf"/>
</dbReference>
<dbReference type="Gene3D" id="1.10.10.10">
    <property type="entry name" value="Winged helix-like DNA-binding domain superfamily/Winged helix DNA-binding domain"/>
    <property type="match status" value="1"/>
</dbReference>
<dbReference type="Proteomes" id="UP000270678">
    <property type="component" value="Chromosome"/>
</dbReference>
<dbReference type="SUPFAM" id="SSF46785">
    <property type="entry name" value="Winged helix' DNA-binding domain"/>
    <property type="match status" value="1"/>
</dbReference>
<keyword evidence="2" id="KW-1185">Reference proteome</keyword>
<sequence length="146" mass="15748">MTISSRFAVAIHILSLLELNKDGVSTSEYISGSVNTNPVVIRRIMSMLSKAGLANVRPGVAGAKLARDISEITLLDVYRAVHVVEEDGLFSVHEKPNPECPVGRNIQTSIEPIFSAAQKAMEDTLAKVTLQDIVEDIGGKETNVCD</sequence>
<dbReference type="EMBL" id="CP034346">
    <property type="protein sequence ID" value="AZS15078.1"/>
    <property type="molecule type" value="Genomic_DNA"/>
</dbReference>
<dbReference type="Pfam" id="PF02082">
    <property type="entry name" value="Rrf2"/>
    <property type="match status" value="1"/>
</dbReference>
<dbReference type="RefSeq" id="WP_126998338.1">
    <property type="nucleotide sequence ID" value="NZ_CP034346.1"/>
</dbReference>
<evidence type="ECO:0000313" key="1">
    <source>
        <dbReference type="EMBL" id="AZS15078.1"/>
    </source>
</evidence>
<gene>
    <name evidence="1" type="ORF">EI981_11785</name>
</gene>
<protein>
    <submittedName>
        <fullName evidence="1">Rrf2 family transcriptional regulator</fullName>
    </submittedName>
</protein>
<organism evidence="1 2">
    <name type="scientific">Paenibacillus lutimineralis</name>
    <dbReference type="NCBI Taxonomy" id="2707005"/>
    <lineage>
        <taxon>Bacteria</taxon>
        <taxon>Bacillati</taxon>
        <taxon>Bacillota</taxon>
        <taxon>Bacilli</taxon>
        <taxon>Bacillales</taxon>
        <taxon>Paenibacillaceae</taxon>
        <taxon>Paenibacillus</taxon>
    </lineage>
</organism>
<dbReference type="KEGG" id="plut:EI981_11785"/>
<dbReference type="InterPro" id="IPR036388">
    <property type="entry name" value="WH-like_DNA-bd_sf"/>
</dbReference>
<accession>A0A3S9UXN9</accession>
<dbReference type="PROSITE" id="PS51197">
    <property type="entry name" value="HTH_RRF2_2"/>
    <property type="match status" value="1"/>
</dbReference>
<name>A0A3S9UXN9_9BACL</name>
<evidence type="ECO:0000313" key="2">
    <source>
        <dbReference type="Proteomes" id="UP000270678"/>
    </source>
</evidence>
<dbReference type="FunFam" id="1.10.10.10:FF:000138">
    <property type="entry name" value="Rrf2 family transcriptional regulator"/>
    <property type="match status" value="1"/>
</dbReference>
<proteinExistence type="predicted"/>
<dbReference type="GO" id="GO:0005829">
    <property type="term" value="C:cytosol"/>
    <property type="evidence" value="ECO:0007669"/>
    <property type="project" value="TreeGrafter"/>
</dbReference>
<dbReference type="PANTHER" id="PTHR33221:SF15">
    <property type="entry name" value="HTH-TYPE TRANSCRIPTIONAL REGULATOR YWGB-RELATED"/>
    <property type="match status" value="1"/>
</dbReference>